<organism evidence="1 2">
    <name type="scientific">Glossina pallidipes</name>
    <name type="common">Tsetse fly</name>
    <dbReference type="NCBI Taxonomy" id="7398"/>
    <lineage>
        <taxon>Eukaryota</taxon>
        <taxon>Metazoa</taxon>
        <taxon>Ecdysozoa</taxon>
        <taxon>Arthropoda</taxon>
        <taxon>Hexapoda</taxon>
        <taxon>Insecta</taxon>
        <taxon>Pterygota</taxon>
        <taxon>Neoptera</taxon>
        <taxon>Endopterygota</taxon>
        <taxon>Diptera</taxon>
        <taxon>Brachycera</taxon>
        <taxon>Muscomorpha</taxon>
        <taxon>Hippoboscoidea</taxon>
        <taxon>Glossinidae</taxon>
        <taxon>Glossina</taxon>
    </lineage>
</organism>
<name>A0A1A9ZA24_GLOPL</name>
<sequence length="190" mass="20709">MVKNLRNPPMGSYAATVKNSMIITSTLSFSSKKSLLPLSHSSLHFNQVIDLSSKTTVEPQPIDLPSMATINLQGELAINSTSRNASLLTGRRELISVPLGKSIFISKLASGTDIDDTIAHILIKIATLNPNRFSPVLDKSIWSKYVLVKERRGRNPVKNATVENDNVVRSNTIELAKDIVLSDNAQAAKT</sequence>
<dbReference type="Proteomes" id="UP000092445">
    <property type="component" value="Unassembled WGS sequence"/>
</dbReference>
<dbReference type="AlphaFoldDB" id="A0A1A9ZA24"/>
<dbReference type="VEuPathDB" id="VectorBase:GPAI008251"/>
<evidence type="ECO:0000313" key="1">
    <source>
        <dbReference type="EnsemblMetazoa" id="GPAI008251-PA"/>
    </source>
</evidence>
<evidence type="ECO:0000313" key="2">
    <source>
        <dbReference type="Proteomes" id="UP000092445"/>
    </source>
</evidence>
<dbReference type="EnsemblMetazoa" id="GPAI008251-RA">
    <property type="protein sequence ID" value="GPAI008251-PA"/>
    <property type="gene ID" value="GPAI008251"/>
</dbReference>
<protein>
    <submittedName>
        <fullName evidence="1">Uncharacterized protein</fullName>
    </submittedName>
</protein>
<proteinExistence type="predicted"/>
<keyword evidence="2" id="KW-1185">Reference proteome</keyword>
<accession>A0A1A9ZA24</accession>
<reference evidence="2" key="1">
    <citation type="submission" date="2014-03" db="EMBL/GenBank/DDBJ databases">
        <authorList>
            <person name="Aksoy S."/>
            <person name="Warren W."/>
            <person name="Wilson R.K."/>
        </authorList>
    </citation>
    <scope>NUCLEOTIDE SEQUENCE [LARGE SCALE GENOMIC DNA]</scope>
    <source>
        <strain evidence="2">IAEA</strain>
    </source>
</reference>
<reference evidence="1" key="2">
    <citation type="submission" date="2020-05" db="UniProtKB">
        <authorList>
            <consortium name="EnsemblMetazoa"/>
        </authorList>
    </citation>
    <scope>IDENTIFICATION</scope>
    <source>
        <strain evidence="1">IAEA</strain>
    </source>
</reference>